<feature type="transmembrane region" description="Helical" evidence="1">
    <location>
        <begin position="259"/>
        <end position="287"/>
    </location>
</feature>
<evidence type="ECO:0000313" key="2">
    <source>
        <dbReference type="EMBL" id="OIQ99187.1"/>
    </source>
</evidence>
<feature type="transmembrane region" description="Helical" evidence="1">
    <location>
        <begin position="192"/>
        <end position="220"/>
    </location>
</feature>
<dbReference type="PANTHER" id="PTHR30188">
    <property type="entry name" value="ABC TRANSPORTER PERMEASE PROTEIN-RELATED"/>
    <property type="match status" value="1"/>
</dbReference>
<sequence length="374" mass="39865">MAAPGIAVVATAEGGRNLILSGEWTLGALAPHIEAIERELAQRVGEPAAHWNCLGMEAMDSTGAMLLWRAWRRTLPAQLLATPGQQRMFGRIAAADREPAVALPPRSRLESLITLGGGALRVGRQLQDATALIGQLLLDLIHLWRHPRELPHREIFANLYKSGVRAMPVTALVGFLIGIVLSYLSALQLKQFGAGVFIVNILGLGIIRELGPVLVAVLVAGRSGSAMTAQLGVMRVTEEIDALAAMGVSRSLRLVLPKVLALALVMPLLVLWATAMALLGGMMSAQIQLDISYGFFLDTLPKAVPVANLWIGLTKGFVFGILVALVACHFGLRVRPNTESLSANTTASVVTAITVVILIDAIFAIATRHMGLPF</sequence>
<gene>
    <name evidence="2" type="primary">mlaE_13</name>
    <name evidence="2" type="ORF">GALL_187690</name>
</gene>
<feature type="transmembrane region" description="Helical" evidence="1">
    <location>
        <begin position="166"/>
        <end position="186"/>
    </location>
</feature>
<dbReference type="PANTHER" id="PTHR30188:SF3">
    <property type="entry name" value="ABC TRANSPORTER PERMEASE"/>
    <property type="match status" value="1"/>
</dbReference>
<dbReference type="InterPro" id="IPR030802">
    <property type="entry name" value="Permease_MalE"/>
</dbReference>
<evidence type="ECO:0000256" key="1">
    <source>
        <dbReference type="SAM" id="Phobius"/>
    </source>
</evidence>
<protein>
    <submittedName>
        <fullName evidence="2">Putative phospholipid ABC transporter permease protein MlaE</fullName>
    </submittedName>
</protein>
<name>A0A1J5SBU1_9ZZZZ</name>
<keyword evidence="1" id="KW-0472">Membrane</keyword>
<dbReference type="AlphaFoldDB" id="A0A1J5SBU1"/>
<keyword evidence="1" id="KW-1133">Transmembrane helix</keyword>
<dbReference type="GO" id="GO:0005548">
    <property type="term" value="F:phospholipid transporter activity"/>
    <property type="evidence" value="ECO:0007669"/>
    <property type="project" value="TreeGrafter"/>
</dbReference>
<dbReference type="EMBL" id="MLJW01000109">
    <property type="protein sequence ID" value="OIQ99187.1"/>
    <property type="molecule type" value="Genomic_DNA"/>
</dbReference>
<proteinExistence type="predicted"/>
<dbReference type="Pfam" id="PF02405">
    <property type="entry name" value="MlaE"/>
    <property type="match status" value="1"/>
</dbReference>
<keyword evidence="1" id="KW-0812">Transmembrane</keyword>
<comment type="caution">
    <text evidence="2">The sequence shown here is derived from an EMBL/GenBank/DDBJ whole genome shotgun (WGS) entry which is preliminary data.</text>
</comment>
<feature type="transmembrane region" description="Helical" evidence="1">
    <location>
        <begin position="344"/>
        <end position="366"/>
    </location>
</feature>
<reference evidence="2" key="1">
    <citation type="submission" date="2016-10" db="EMBL/GenBank/DDBJ databases">
        <title>Sequence of Gallionella enrichment culture.</title>
        <authorList>
            <person name="Poehlein A."/>
            <person name="Muehling M."/>
            <person name="Daniel R."/>
        </authorList>
    </citation>
    <scope>NUCLEOTIDE SEQUENCE</scope>
</reference>
<dbReference type="GO" id="GO:0043190">
    <property type="term" value="C:ATP-binding cassette (ABC) transporter complex"/>
    <property type="evidence" value="ECO:0007669"/>
    <property type="project" value="InterPro"/>
</dbReference>
<accession>A0A1J5SBU1</accession>
<dbReference type="InterPro" id="IPR003453">
    <property type="entry name" value="ABC_MlaE_roteobac"/>
</dbReference>
<organism evidence="2">
    <name type="scientific">mine drainage metagenome</name>
    <dbReference type="NCBI Taxonomy" id="410659"/>
    <lineage>
        <taxon>unclassified sequences</taxon>
        <taxon>metagenomes</taxon>
        <taxon>ecological metagenomes</taxon>
    </lineage>
</organism>
<feature type="transmembrane region" description="Helical" evidence="1">
    <location>
        <begin position="307"/>
        <end position="332"/>
    </location>
</feature>
<dbReference type="NCBIfam" id="TIGR00056">
    <property type="entry name" value="MlaE family lipid ABC transporter permease subunit"/>
    <property type="match status" value="1"/>
</dbReference>